<dbReference type="AlphaFoldDB" id="A0ABD0S0Q1"/>
<evidence type="ECO:0000313" key="5">
    <source>
        <dbReference type="Proteomes" id="UP001529510"/>
    </source>
</evidence>
<dbReference type="Gene3D" id="2.60.120.260">
    <property type="entry name" value="Galactose-binding domain-like"/>
    <property type="match status" value="1"/>
</dbReference>
<evidence type="ECO:0000259" key="3">
    <source>
        <dbReference type="PROSITE" id="PS50022"/>
    </source>
</evidence>
<feature type="region of interest" description="Disordered" evidence="2">
    <location>
        <begin position="32"/>
        <end position="56"/>
    </location>
</feature>
<dbReference type="PANTHER" id="PTHR46806">
    <property type="entry name" value="F5/8 TYPE C DOMAIN-CONTAINING PROTEIN"/>
    <property type="match status" value="1"/>
</dbReference>
<feature type="non-terminal residue" evidence="4">
    <location>
        <position position="1"/>
    </location>
</feature>
<dbReference type="Proteomes" id="UP001529510">
    <property type="component" value="Unassembled WGS sequence"/>
</dbReference>
<evidence type="ECO:0000256" key="1">
    <source>
        <dbReference type="ARBA" id="ARBA00023157"/>
    </source>
</evidence>
<dbReference type="SUPFAM" id="SSF49785">
    <property type="entry name" value="Galactose-binding domain-like"/>
    <property type="match status" value="1"/>
</dbReference>
<reference evidence="4 5" key="1">
    <citation type="submission" date="2024-05" db="EMBL/GenBank/DDBJ databases">
        <title>Genome sequencing and assembly of Indian major carp, Cirrhinus mrigala (Hamilton, 1822).</title>
        <authorList>
            <person name="Mohindra V."/>
            <person name="Chowdhury L.M."/>
            <person name="Lal K."/>
            <person name="Jena J.K."/>
        </authorList>
    </citation>
    <scope>NUCLEOTIDE SEQUENCE [LARGE SCALE GENOMIC DNA]</scope>
    <source>
        <strain evidence="4">CM1030</strain>
        <tissue evidence="4">Blood</tissue>
    </source>
</reference>
<name>A0ABD0S0Q1_CIRMR</name>
<dbReference type="PANTHER" id="PTHR46806:SF2">
    <property type="entry name" value="NEUROPILIN-2"/>
    <property type="match status" value="1"/>
</dbReference>
<dbReference type="InterPro" id="IPR050633">
    <property type="entry name" value="Neuropilin_MCO_CoagFactor"/>
</dbReference>
<keyword evidence="5" id="KW-1185">Reference proteome</keyword>
<protein>
    <recommendedName>
        <fullName evidence="3">F5/8 type C domain-containing protein</fullName>
    </recommendedName>
</protein>
<accession>A0ABD0S0Q1</accession>
<feature type="domain" description="F5/8 type C" evidence="3">
    <location>
        <begin position="3"/>
        <end position="56"/>
    </location>
</feature>
<sequence>FHCSNAFGMESGKISDDQISASSSFYDGRWEPRQARLNNEDNAWTPSEDSNKEYIQ</sequence>
<keyword evidence="1" id="KW-1015">Disulfide bond</keyword>
<feature type="compositionally biased region" description="Polar residues" evidence="2">
    <location>
        <begin position="36"/>
        <end position="48"/>
    </location>
</feature>
<dbReference type="InterPro" id="IPR008979">
    <property type="entry name" value="Galactose-bd-like_sf"/>
</dbReference>
<comment type="caution">
    <text evidence="4">The sequence shown here is derived from an EMBL/GenBank/DDBJ whole genome shotgun (WGS) entry which is preliminary data.</text>
</comment>
<dbReference type="EMBL" id="JAMKFB020000001">
    <property type="protein sequence ID" value="KAL0204296.1"/>
    <property type="molecule type" value="Genomic_DNA"/>
</dbReference>
<organism evidence="4 5">
    <name type="scientific">Cirrhinus mrigala</name>
    <name type="common">Mrigala</name>
    <dbReference type="NCBI Taxonomy" id="683832"/>
    <lineage>
        <taxon>Eukaryota</taxon>
        <taxon>Metazoa</taxon>
        <taxon>Chordata</taxon>
        <taxon>Craniata</taxon>
        <taxon>Vertebrata</taxon>
        <taxon>Euteleostomi</taxon>
        <taxon>Actinopterygii</taxon>
        <taxon>Neopterygii</taxon>
        <taxon>Teleostei</taxon>
        <taxon>Ostariophysi</taxon>
        <taxon>Cypriniformes</taxon>
        <taxon>Cyprinidae</taxon>
        <taxon>Labeoninae</taxon>
        <taxon>Labeonini</taxon>
        <taxon>Cirrhinus</taxon>
    </lineage>
</organism>
<feature type="non-terminal residue" evidence="4">
    <location>
        <position position="56"/>
    </location>
</feature>
<evidence type="ECO:0000313" key="4">
    <source>
        <dbReference type="EMBL" id="KAL0204296.1"/>
    </source>
</evidence>
<dbReference type="InterPro" id="IPR000421">
    <property type="entry name" value="FA58C"/>
</dbReference>
<evidence type="ECO:0000256" key="2">
    <source>
        <dbReference type="SAM" id="MobiDB-lite"/>
    </source>
</evidence>
<dbReference type="PROSITE" id="PS50022">
    <property type="entry name" value="FA58C_3"/>
    <property type="match status" value="1"/>
</dbReference>
<gene>
    <name evidence="4" type="ORF">M9458_002314</name>
</gene>
<proteinExistence type="predicted"/>